<keyword evidence="3" id="KW-1185">Reference proteome</keyword>
<dbReference type="EMBL" id="BAABME010014958">
    <property type="protein sequence ID" value="GAA0138533.1"/>
    <property type="molecule type" value="Genomic_DNA"/>
</dbReference>
<feature type="region of interest" description="Disordered" evidence="1">
    <location>
        <begin position="27"/>
        <end position="83"/>
    </location>
</feature>
<accession>A0AAV3NHV2</accession>
<feature type="compositionally biased region" description="Basic and acidic residues" evidence="1">
    <location>
        <begin position="33"/>
        <end position="47"/>
    </location>
</feature>
<feature type="compositionally biased region" description="Basic and acidic residues" evidence="1">
    <location>
        <begin position="60"/>
        <end position="74"/>
    </location>
</feature>
<proteinExistence type="predicted"/>
<evidence type="ECO:0000313" key="2">
    <source>
        <dbReference type="EMBL" id="GAA0138533.1"/>
    </source>
</evidence>
<reference evidence="2 3" key="1">
    <citation type="submission" date="2024-01" db="EMBL/GenBank/DDBJ databases">
        <title>The complete chloroplast genome sequence of Lithospermum erythrorhizon: insights into the phylogenetic relationship among Boraginaceae species and the maternal lineages of purple gromwells.</title>
        <authorList>
            <person name="Okada T."/>
            <person name="Watanabe K."/>
        </authorList>
    </citation>
    <scope>NUCLEOTIDE SEQUENCE [LARGE SCALE GENOMIC DNA]</scope>
</reference>
<comment type="caution">
    <text evidence="2">The sequence shown here is derived from an EMBL/GenBank/DDBJ whole genome shotgun (WGS) entry which is preliminary data.</text>
</comment>
<dbReference type="AlphaFoldDB" id="A0AAV3NHV2"/>
<sequence length="122" mass="14106">MKFLTPGGIAEICGDQKKAWICYQTSVPPLGKSKSEPRKKWSRENHMEMNAIRNEEEEDNSPKQKDRGRNGEPHEEIEEISFEQGNVDRTFRIGTKLGEEHNLIALIREYIDVFAWGPEDMS</sequence>
<organism evidence="2 3">
    <name type="scientific">Lithospermum erythrorhizon</name>
    <name type="common">Purple gromwell</name>
    <name type="synonym">Lithospermum officinale var. erythrorhizon</name>
    <dbReference type="NCBI Taxonomy" id="34254"/>
    <lineage>
        <taxon>Eukaryota</taxon>
        <taxon>Viridiplantae</taxon>
        <taxon>Streptophyta</taxon>
        <taxon>Embryophyta</taxon>
        <taxon>Tracheophyta</taxon>
        <taxon>Spermatophyta</taxon>
        <taxon>Magnoliopsida</taxon>
        <taxon>eudicotyledons</taxon>
        <taxon>Gunneridae</taxon>
        <taxon>Pentapetalae</taxon>
        <taxon>asterids</taxon>
        <taxon>lamiids</taxon>
        <taxon>Boraginales</taxon>
        <taxon>Boraginaceae</taxon>
        <taxon>Boraginoideae</taxon>
        <taxon>Lithospermeae</taxon>
        <taxon>Lithospermum</taxon>
    </lineage>
</organism>
<evidence type="ECO:0000313" key="3">
    <source>
        <dbReference type="Proteomes" id="UP001454036"/>
    </source>
</evidence>
<protein>
    <submittedName>
        <fullName evidence="2">Uncharacterized protein</fullName>
    </submittedName>
</protein>
<name>A0AAV3NHV2_LITER</name>
<evidence type="ECO:0000256" key="1">
    <source>
        <dbReference type="SAM" id="MobiDB-lite"/>
    </source>
</evidence>
<dbReference type="Proteomes" id="UP001454036">
    <property type="component" value="Unassembled WGS sequence"/>
</dbReference>
<gene>
    <name evidence="2" type="ORF">LIER_34946</name>
</gene>